<name>A0A9J6FQW1_HAELO</name>
<dbReference type="InterPro" id="IPR001611">
    <property type="entry name" value="Leu-rich_rpt"/>
</dbReference>
<dbReference type="OMA" id="WNENEPT"/>
<dbReference type="SUPFAM" id="SSF52058">
    <property type="entry name" value="L domain-like"/>
    <property type="match status" value="1"/>
</dbReference>
<evidence type="ECO:0000256" key="2">
    <source>
        <dbReference type="ARBA" id="ARBA00022737"/>
    </source>
</evidence>
<dbReference type="SMART" id="SM00369">
    <property type="entry name" value="LRR_TYP"/>
    <property type="match status" value="7"/>
</dbReference>
<gene>
    <name evidence="3" type="ORF">HPB48_019923</name>
</gene>
<proteinExistence type="predicted"/>
<dbReference type="Pfam" id="PF13855">
    <property type="entry name" value="LRR_8"/>
    <property type="match status" value="3"/>
</dbReference>
<comment type="caution">
    <text evidence="3">The sequence shown here is derived from an EMBL/GenBank/DDBJ whole genome shotgun (WGS) entry which is preliminary data.</text>
</comment>
<keyword evidence="4" id="KW-1185">Reference proteome</keyword>
<dbReference type="PANTHER" id="PTHR24366">
    <property type="entry name" value="IG(IMMUNOGLOBULIN) AND LRR(LEUCINE RICH REPEAT) DOMAINS"/>
    <property type="match status" value="1"/>
</dbReference>
<dbReference type="AlphaFoldDB" id="A0A9J6FQW1"/>
<dbReference type="EMBL" id="JABSTR010000003">
    <property type="protein sequence ID" value="KAH9365485.1"/>
    <property type="molecule type" value="Genomic_DNA"/>
</dbReference>
<sequence length="224" mass="25210">MKLQRCHDIVRDVVCVSVPFSTFPTNVGDCENGQMTLARSGLEVLGNDSLAGTRLSTLRLLHNSLRRILPRAFCGAEDNLVSLDLSHNALAEAPLHALRRLRHLQWLNLQSNRIHELRRHEWEELSRAVLLRSLFLGDNRVKVLRDGVFSNLSELATLELDRNLLSEITGSPFPASLTRLNLAHNLLEHLPRHALRRLGSLAALFLGGNLLKTLPATWFCRRGT</sequence>
<dbReference type="Gene3D" id="3.80.10.10">
    <property type="entry name" value="Ribonuclease Inhibitor"/>
    <property type="match status" value="2"/>
</dbReference>
<keyword evidence="1" id="KW-0433">Leucine-rich repeat</keyword>
<organism evidence="3 4">
    <name type="scientific">Haemaphysalis longicornis</name>
    <name type="common">Bush tick</name>
    <dbReference type="NCBI Taxonomy" id="44386"/>
    <lineage>
        <taxon>Eukaryota</taxon>
        <taxon>Metazoa</taxon>
        <taxon>Ecdysozoa</taxon>
        <taxon>Arthropoda</taxon>
        <taxon>Chelicerata</taxon>
        <taxon>Arachnida</taxon>
        <taxon>Acari</taxon>
        <taxon>Parasitiformes</taxon>
        <taxon>Ixodida</taxon>
        <taxon>Ixodoidea</taxon>
        <taxon>Ixodidae</taxon>
        <taxon>Haemaphysalinae</taxon>
        <taxon>Haemaphysalis</taxon>
    </lineage>
</organism>
<accession>A0A9J6FQW1</accession>
<keyword evidence="2" id="KW-0677">Repeat</keyword>
<evidence type="ECO:0000256" key="1">
    <source>
        <dbReference type="ARBA" id="ARBA00022614"/>
    </source>
</evidence>
<dbReference type="VEuPathDB" id="VectorBase:HLOH_055522"/>
<dbReference type="PANTHER" id="PTHR24366:SF96">
    <property type="entry name" value="LEUCINE RICH REPEAT CONTAINING 53"/>
    <property type="match status" value="1"/>
</dbReference>
<dbReference type="InterPro" id="IPR032675">
    <property type="entry name" value="LRR_dom_sf"/>
</dbReference>
<reference evidence="3 4" key="1">
    <citation type="journal article" date="2020" name="Cell">
        <title>Large-Scale Comparative Analyses of Tick Genomes Elucidate Their Genetic Diversity and Vector Capacities.</title>
        <authorList>
            <consortium name="Tick Genome and Microbiome Consortium (TIGMIC)"/>
            <person name="Jia N."/>
            <person name="Wang J."/>
            <person name="Shi W."/>
            <person name="Du L."/>
            <person name="Sun Y."/>
            <person name="Zhan W."/>
            <person name="Jiang J.F."/>
            <person name="Wang Q."/>
            <person name="Zhang B."/>
            <person name="Ji P."/>
            <person name="Bell-Sakyi L."/>
            <person name="Cui X.M."/>
            <person name="Yuan T.T."/>
            <person name="Jiang B.G."/>
            <person name="Yang W.F."/>
            <person name="Lam T.T."/>
            <person name="Chang Q.C."/>
            <person name="Ding S.J."/>
            <person name="Wang X.J."/>
            <person name="Zhu J.G."/>
            <person name="Ruan X.D."/>
            <person name="Zhao L."/>
            <person name="Wei J.T."/>
            <person name="Ye R.Z."/>
            <person name="Que T.C."/>
            <person name="Du C.H."/>
            <person name="Zhou Y.H."/>
            <person name="Cheng J.X."/>
            <person name="Dai P.F."/>
            <person name="Guo W.B."/>
            <person name="Han X.H."/>
            <person name="Huang E.J."/>
            <person name="Li L.F."/>
            <person name="Wei W."/>
            <person name="Gao Y.C."/>
            <person name="Liu J.Z."/>
            <person name="Shao H.Z."/>
            <person name="Wang X."/>
            <person name="Wang C.C."/>
            <person name="Yang T.C."/>
            <person name="Huo Q.B."/>
            <person name="Li W."/>
            <person name="Chen H.Y."/>
            <person name="Chen S.E."/>
            <person name="Zhou L.G."/>
            <person name="Ni X.B."/>
            <person name="Tian J.H."/>
            <person name="Sheng Y."/>
            <person name="Liu T."/>
            <person name="Pan Y.S."/>
            <person name="Xia L.Y."/>
            <person name="Li J."/>
            <person name="Zhao F."/>
            <person name="Cao W.C."/>
        </authorList>
    </citation>
    <scope>NUCLEOTIDE SEQUENCE [LARGE SCALE GENOMIC DNA]</scope>
    <source>
        <strain evidence="3">HaeL-2018</strain>
    </source>
</reference>
<evidence type="ECO:0000313" key="4">
    <source>
        <dbReference type="Proteomes" id="UP000821853"/>
    </source>
</evidence>
<protein>
    <submittedName>
        <fullName evidence="3">Uncharacterized protein</fullName>
    </submittedName>
</protein>
<dbReference type="Proteomes" id="UP000821853">
    <property type="component" value="Unassembled WGS sequence"/>
</dbReference>
<dbReference type="InterPro" id="IPR003591">
    <property type="entry name" value="Leu-rich_rpt_typical-subtyp"/>
</dbReference>
<evidence type="ECO:0000313" key="3">
    <source>
        <dbReference type="EMBL" id="KAH9365485.1"/>
    </source>
</evidence>
<dbReference type="OrthoDB" id="10022853at2759"/>